<dbReference type="AlphaFoldDB" id="A0A4R5MI56"/>
<dbReference type="PANTHER" id="PTHR43563:SF14">
    <property type="entry name" value="AMINE OXIDASE"/>
    <property type="match status" value="1"/>
</dbReference>
<keyword evidence="4" id="KW-1185">Reference proteome</keyword>
<evidence type="ECO:0000313" key="4">
    <source>
        <dbReference type="Proteomes" id="UP000295668"/>
    </source>
</evidence>
<dbReference type="InterPro" id="IPR036188">
    <property type="entry name" value="FAD/NAD-bd_sf"/>
</dbReference>
<evidence type="ECO:0000313" key="3">
    <source>
        <dbReference type="EMBL" id="TDG35232.1"/>
    </source>
</evidence>
<gene>
    <name evidence="3" type="ORF">EZJ43_14125</name>
</gene>
<dbReference type="Gene3D" id="3.50.50.60">
    <property type="entry name" value="FAD/NAD(P)-binding domain"/>
    <property type="match status" value="2"/>
</dbReference>
<dbReference type="SUPFAM" id="SSF51905">
    <property type="entry name" value="FAD/NAD(P)-binding domain"/>
    <property type="match status" value="1"/>
</dbReference>
<dbReference type="InterPro" id="IPR050703">
    <property type="entry name" value="Flavin_MAO"/>
</dbReference>
<dbReference type="GO" id="GO:0016491">
    <property type="term" value="F:oxidoreductase activity"/>
    <property type="evidence" value="ECO:0007669"/>
    <property type="project" value="InterPro"/>
</dbReference>
<sequence>MEDVIIIGGGLSGLATAYHLKKRNIAFKVLEAQSRLGGRIETHLGKLNTPMEMGATWFSKDHKNLLKLLEELNVGHFEQHNEGIALFETMSFEPPQQYFVPANTHSAYRIEGGTRNLIDALQNCIGEENIILNTQIMAVIDEGDYISITDETKNIYQCKQLIIAMPPSLLINKIHFSPSLPQNVTKVMQQTQTWMSGSIKFAVEYKTAFWKENGFSGSVYSQSGLASEIYDHSNFDNTRFAIKGFLNGSSVHYSFKEREQKVINQLKHYFGSQATDFISYNDKIWNDQYIQADTQTFLPPHFNNGDPLFAESYMDNKLFFAGTETSRMFSGYMEGATIAADSVAKKIKGN</sequence>
<reference evidence="3 4" key="1">
    <citation type="submission" date="2019-02" db="EMBL/GenBank/DDBJ databases">
        <title>Pedobacter sp. nov., a novel speices isolated from soil of pinguins habitat in Antarcitica.</title>
        <authorList>
            <person name="He R.-H."/>
        </authorList>
    </citation>
    <scope>NUCLEOTIDE SEQUENCE [LARGE SCALE GENOMIC DNA]</scope>
    <source>
        <strain evidence="3 4">E01020</strain>
    </source>
</reference>
<dbReference type="OrthoDB" id="56323at2"/>
<protein>
    <submittedName>
        <fullName evidence="3">FAD-dependent oxidoreductase</fullName>
    </submittedName>
</protein>
<evidence type="ECO:0000259" key="2">
    <source>
        <dbReference type="Pfam" id="PF01593"/>
    </source>
</evidence>
<proteinExistence type="inferred from homology"/>
<dbReference type="RefSeq" id="WP_133263364.1">
    <property type="nucleotide sequence ID" value="NZ_SJCY01000011.1"/>
</dbReference>
<dbReference type="EMBL" id="SJCY01000011">
    <property type="protein sequence ID" value="TDG35232.1"/>
    <property type="molecule type" value="Genomic_DNA"/>
</dbReference>
<dbReference type="Pfam" id="PF01593">
    <property type="entry name" value="Amino_oxidase"/>
    <property type="match status" value="2"/>
</dbReference>
<feature type="domain" description="Amine oxidase" evidence="2">
    <location>
        <begin position="89"/>
        <end position="347"/>
    </location>
</feature>
<accession>A0A4R5MI56</accession>
<evidence type="ECO:0000256" key="1">
    <source>
        <dbReference type="ARBA" id="ARBA00005995"/>
    </source>
</evidence>
<comment type="caution">
    <text evidence="3">The sequence shown here is derived from an EMBL/GenBank/DDBJ whole genome shotgun (WGS) entry which is preliminary data.</text>
</comment>
<comment type="similarity">
    <text evidence="1">Belongs to the flavin monoamine oxidase family.</text>
</comment>
<name>A0A4R5MI56_9SPHI</name>
<dbReference type="Proteomes" id="UP000295668">
    <property type="component" value="Unassembled WGS sequence"/>
</dbReference>
<feature type="domain" description="Amine oxidase" evidence="2">
    <location>
        <begin position="11"/>
        <end position="81"/>
    </location>
</feature>
<dbReference type="InterPro" id="IPR002937">
    <property type="entry name" value="Amino_oxidase"/>
</dbReference>
<organism evidence="3 4">
    <name type="scientific">Pedobacter changchengzhani</name>
    <dbReference type="NCBI Taxonomy" id="2529274"/>
    <lineage>
        <taxon>Bacteria</taxon>
        <taxon>Pseudomonadati</taxon>
        <taxon>Bacteroidota</taxon>
        <taxon>Sphingobacteriia</taxon>
        <taxon>Sphingobacteriales</taxon>
        <taxon>Sphingobacteriaceae</taxon>
        <taxon>Pedobacter</taxon>
    </lineage>
</organism>
<dbReference type="SUPFAM" id="SSF54373">
    <property type="entry name" value="FAD-linked reductases, C-terminal domain"/>
    <property type="match status" value="1"/>
</dbReference>
<dbReference type="PANTHER" id="PTHR43563">
    <property type="entry name" value="AMINE OXIDASE"/>
    <property type="match status" value="1"/>
</dbReference>